<dbReference type="GO" id="GO:0008360">
    <property type="term" value="P:regulation of cell shape"/>
    <property type="evidence" value="ECO:0007669"/>
    <property type="project" value="UniProtKB-KW"/>
</dbReference>
<protein>
    <recommendedName>
        <fullName evidence="12">Probable peptidoglycan glycosyltransferase FtsW</fullName>
        <ecNumber evidence="14">2.4.99.28</ecNumber>
    </recommendedName>
    <alternativeName>
        <fullName evidence="13">Cell division protein FtsW</fullName>
    </alternativeName>
    <alternativeName>
        <fullName evidence="10">Cell wall polymerase</fullName>
    </alternativeName>
    <alternativeName>
        <fullName evidence="9">Peptidoglycan polymerase</fullName>
    </alternativeName>
</protein>
<feature type="transmembrane region" description="Helical" evidence="17">
    <location>
        <begin position="326"/>
        <end position="349"/>
    </location>
</feature>
<evidence type="ECO:0000256" key="15">
    <source>
        <dbReference type="ARBA" id="ARBA00049902"/>
    </source>
</evidence>
<evidence type="ECO:0000256" key="9">
    <source>
        <dbReference type="ARBA" id="ARBA00032370"/>
    </source>
</evidence>
<proteinExistence type="inferred from homology"/>
<evidence type="ECO:0000256" key="5">
    <source>
        <dbReference type="ARBA" id="ARBA00022960"/>
    </source>
</evidence>
<organism evidence="18 19">
    <name type="scientific">Oligosphaera ethanolica</name>
    <dbReference type="NCBI Taxonomy" id="760260"/>
    <lineage>
        <taxon>Bacteria</taxon>
        <taxon>Pseudomonadati</taxon>
        <taxon>Lentisphaerota</taxon>
        <taxon>Oligosphaeria</taxon>
        <taxon>Oligosphaerales</taxon>
        <taxon>Oligosphaeraceae</taxon>
        <taxon>Oligosphaera</taxon>
    </lineage>
</organism>
<evidence type="ECO:0000256" key="14">
    <source>
        <dbReference type="ARBA" id="ARBA00044770"/>
    </source>
</evidence>
<evidence type="ECO:0000256" key="1">
    <source>
        <dbReference type="ARBA" id="ARBA00004141"/>
    </source>
</evidence>
<evidence type="ECO:0000256" key="10">
    <source>
        <dbReference type="ARBA" id="ARBA00033270"/>
    </source>
</evidence>
<dbReference type="GO" id="GO:0051301">
    <property type="term" value="P:cell division"/>
    <property type="evidence" value="ECO:0007669"/>
    <property type="project" value="UniProtKB-KW"/>
</dbReference>
<keyword evidence="18" id="KW-0132">Cell division</keyword>
<evidence type="ECO:0000256" key="3">
    <source>
        <dbReference type="ARBA" id="ARBA00022679"/>
    </source>
</evidence>
<dbReference type="PANTHER" id="PTHR30474">
    <property type="entry name" value="CELL CYCLE PROTEIN"/>
    <property type="match status" value="1"/>
</dbReference>
<feature type="transmembrane region" description="Helical" evidence="17">
    <location>
        <begin position="72"/>
        <end position="91"/>
    </location>
</feature>
<keyword evidence="18" id="KW-0131">Cell cycle</keyword>
<evidence type="ECO:0000313" key="19">
    <source>
        <dbReference type="Proteomes" id="UP001238163"/>
    </source>
</evidence>
<evidence type="ECO:0000256" key="8">
    <source>
        <dbReference type="ARBA" id="ARBA00023136"/>
    </source>
</evidence>
<keyword evidence="19" id="KW-1185">Reference proteome</keyword>
<feature type="transmembrane region" description="Helical" evidence="17">
    <location>
        <begin position="97"/>
        <end position="119"/>
    </location>
</feature>
<dbReference type="GO" id="GO:0005886">
    <property type="term" value="C:plasma membrane"/>
    <property type="evidence" value="ECO:0007669"/>
    <property type="project" value="TreeGrafter"/>
</dbReference>
<evidence type="ECO:0000313" key="18">
    <source>
        <dbReference type="EMBL" id="MDQ0289920.1"/>
    </source>
</evidence>
<evidence type="ECO:0000256" key="16">
    <source>
        <dbReference type="SAM" id="MobiDB-lite"/>
    </source>
</evidence>
<dbReference type="Pfam" id="PF01098">
    <property type="entry name" value="FTSW_RODA_SPOVE"/>
    <property type="match status" value="1"/>
</dbReference>
<evidence type="ECO:0000256" key="6">
    <source>
        <dbReference type="ARBA" id="ARBA00022984"/>
    </source>
</evidence>
<keyword evidence="5" id="KW-0133">Cell shape</keyword>
<dbReference type="AlphaFoldDB" id="A0AAE3VGF6"/>
<evidence type="ECO:0000256" key="2">
    <source>
        <dbReference type="ARBA" id="ARBA00022676"/>
    </source>
</evidence>
<feature type="transmembrane region" description="Helical" evidence="17">
    <location>
        <begin position="189"/>
        <end position="207"/>
    </location>
</feature>
<feature type="transmembrane region" description="Helical" evidence="17">
    <location>
        <begin position="361"/>
        <end position="381"/>
    </location>
</feature>
<dbReference type="GO" id="GO:0008955">
    <property type="term" value="F:peptidoglycan glycosyltransferase activity"/>
    <property type="evidence" value="ECO:0007669"/>
    <property type="project" value="UniProtKB-EC"/>
</dbReference>
<feature type="transmembrane region" description="Helical" evidence="17">
    <location>
        <begin position="140"/>
        <end position="157"/>
    </location>
</feature>
<dbReference type="PANTHER" id="PTHR30474:SF2">
    <property type="entry name" value="PEPTIDOGLYCAN GLYCOSYLTRANSFERASE FTSW-RELATED"/>
    <property type="match status" value="1"/>
</dbReference>
<comment type="subcellular location">
    <subcellularLocation>
        <location evidence="1">Membrane</location>
        <topology evidence="1">Multi-pass membrane protein</topology>
    </subcellularLocation>
</comment>
<evidence type="ECO:0000256" key="12">
    <source>
        <dbReference type="ARBA" id="ARBA00041185"/>
    </source>
</evidence>
<dbReference type="RefSeq" id="WP_307261358.1">
    <property type="nucleotide sequence ID" value="NZ_JAUSVL010000001.1"/>
</dbReference>
<dbReference type="Proteomes" id="UP001238163">
    <property type="component" value="Unassembled WGS sequence"/>
</dbReference>
<sequence length="389" mass="42306">MAVTSASTSMPPPTNNGTSGHNQRPVRPSGRSPGRWRSAWRLALLITLIGVAGCLIIGSVTRGSTSTLQFHLRQGVWLLCALTTLAMAFALPRQTLLRLAAVAGAAAYLALLGVLLFGVRINGMRGWYRFHSFCMQPSELAKPFFILGFAWLIARRAPATPSWRHFALALFYAMLWMLPVMLQPDWGTTLIYGLTALALIYACGIGWQHVAFLAGAGSAGLLAVCLRYNYVYERFLAFFGLGSPEIGARVGWQAMQMRNCFIKGGWTGTLFADNDAALLLVPFRYNDSLFACAAELLGVFGVLPLVILCFGWLAYCCYRAQRSRSVFAYAVYIGAGFMLSGQAFIHLAVNLGLMPTTGITLPLLSYGGSSLLASVIILTMVERLACEEV</sequence>
<evidence type="ECO:0000256" key="11">
    <source>
        <dbReference type="ARBA" id="ARBA00038053"/>
    </source>
</evidence>
<keyword evidence="6" id="KW-0573">Peptidoglycan synthesis</keyword>
<feature type="transmembrane region" description="Helical" evidence="17">
    <location>
        <begin position="288"/>
        <end position="314"/>
    </location>
</feature>
<name>A0AAE3VGF6_9BACT</name>
<keyword evidence="7 17" id="KW-1133">Transmembrane helix</keyword>
<comment type="catalytic activity">
    <reaction evidence="15">
        <text>[GlcNAc-(1-&gt;4)-Mur2Ac(oyl-L-Ala-gamma-D-Glu-L-Lys-D-Ala-D-Ala)](n)-di-trans,octa-cis-undecaprenyl diphosphate + beta-D-GlcNAc-(1-&gt;4)-Mur2Ac(oyl-L-Ala-gamma-D-Glu-L-Lys-D-Ala-D-Ala)-di-trans,octa-cis-undecaprenyl diphosphate = [GlcNAc-(1-&gt;4)-Mur2Ac(oyl-L-Ala-gamma-D-Glu-L-Lys-D-Ala-D-Ala)](n+1)-di-trans,octa-cis-undecaprenyl diphosphate + di-trans,octa-cis-undecaprenyl diphosphate + H(+)</text>
        <dbReference type="Rhea" id="RHEA:23708"/>
        <dbReference type="Rhea" id="RHEA-COMP:9602"/>
        <dbReference type="Rhea" id="RHEA-COMP:9603"/>
        <dbReference type="ChEBI" id="CHEBI:15378"/>
        <dbReference type="ChEBI" id="CHEBI:58405"/>
        <dbReference type="ChEBI" id="CHEBI:60033"/>
        <dbReference type="ChEBI" id="CHEBI:78435"/>
        <dbReference type="EC" id="2.4.99.28"/>
    </reaction>
</comment>
<feature type="region of interest" description="Disordered" evidence="16">
    <location>
        <begin position="1"/>
        <end position="34"/>
    </location>
</feature>
<gene>
    <name evidence="18" type="ORF">J3R75_002027</name>
</gene>
<keyword evidence="4 17" id="KW-0812">Transmembrane</keyword>
<evidence type="ECO:0000256" key="13">
    <source>
        <dbReference type="ARBA" id="ARBA00041418"/>
    </source>
</evidence>
<keyword evidence="8 17" id="KW-0472">Membrane</keyword>
<evidence type="ECO:0000256" key="4">
    <source>
        <dbReference type="ARBA" id="ARBA00022692"/>
    </source>
</evidence>
<dbReference type="InterPro" id="IPR001182">
    <property type="entry name" value="FtsW/RodA"/>
</dbReference>
<reference evidence="18" key="1">
    <citation type="submission" date="2023-07" db="EMBL/GenBank/DDBJ databases">
        <title>Genomic Encyclopedia of Type Strains, Phase IV (KMG-IV): sequencing the most valuable type-strain genomes for metagenomic binning, comparative biology and taxonomic classification.</title>
        <authorList>
            <person name="Goeker M."/>
        </authorList>
    </citation>
    <scope>NUCLEOTIDE SEQUENCE</scope>
    <source>
        <strain evidence="18">DSM 24202</strain>
    </source>
</reference>
<dbReference type="EC" id="2.4.99.28" evidence="14"/>
<keyword evidence="3" id="KW-0808">Transferase</keyword>
<dbReference type="GO" id="GO:0009252">
    <property type="term" value="P:peptidoglycan biosynthetic process"/>
    <property type="evidence" value="ECO:0007669"/>
    <property type="project" value="UniProtKB-KW"/>
</dbReference>
<feature type="compositionally biased region" description="Low complexity" evidence="16">
    <location>
        <begin position="25"/>
        <end position="34"/>
    </location>
</feature>
<comment type="caution">
    <text evidence="18">The sequence shown here is derived from an EMBL/GenBank/DDBJ whole genome shotgun (WGS) entry which is preliminary data.</text>
</comment>
<dbReference type="GO" id="GO:0032153">
    <property type="term" value="C:cell division site"/>
    <property type="evidence" value="ECO:0007669"/>
    <property type="project" value="TreeGrafter"/>
</dbReference>
<feature type="transmembrane region" description="Helical" evidence="17">
    <location>
        <begin position="39"/>
        <end position="60"/>
    </location>
</feature>
<accession>A0AAE3VGF6</accession>
<feature type="compositionally biased region" description="Polar residues" evidence="16">
    <location>
        <begin position="1"/>
        <end position="22"/>
    </location>
</feature>
<feature type="transmembrane region" description="Helical" evidence="17">
    <location>
        <begin position="163"/>
        <end position="182"/>
    </location>
</feature>
<evidence type="ECO:0000256" key="17">
    <source>
        <dbReference type="SAM" id="Phobius"/>
    </source>
</evidence>
<evidence type="ECO:0000256" key="7">
    <source>
        <dbReference type="ARBA" id="ARBA00022989"/>
    </source>
</evidence>
<dbReference type="EMBL" id="JAUSVL010000001">
    <property type="protein sequence ID" value="MDQ0289920.1"/>
    <property type="molecule type" value="Genomic_DNA"/>
</dbReference>
<comment type="similarity">
    <text evidence="11">Belongs to the SEDS family. FtsW subfamily.</text>
</comment>
<keyword evidence="2" id="KW-0328">Glycosyltransferase</keyword>
<dbReference type="GO" id="GO:0015648">
    <property type="term" value="F:lipid-linked peptidoglycan transporter activity"/>
    <property type="evidence" value="ECO:0007669"/>
    <property type="project" value="TreeGrafter"/>
</dbReference>